<dbReference type="GO" id="GO:0000287">
    <property type="term" value="F:magnesium ion binding"/>
    <property type="evidence" value="ECO:0007669"/>
    <property type="project" value="InterPro"/>
</dbReference>
<evidence type="ECO:0000259" key="6">
    <source>
        <dbReference type="Pfam" id="PF02776"/>
    </source>
</evidence>
<organism evidence="7 8">
    <name type="scientific">Fulvitalea axinellae</name>
    <dbReference type="NCBI Taxonomy" id="1182444"/>
    <lineage>
        <taxon>Bacteria</taxon>
        <taxon>Pseudomonadati</taxon>
        <taxon>Bacteroidota</taxon>
        <taxon>Cytophagia</taxon>
        <taxon>Cytophagales</taxon>
        <taxon>Persicobacteraceae</taxon>
        <taxon>Fulvitalea</taxon>
    </lineage>
</organism>
<dbReference type="GO" id="GO:0009097">
    <property type="term" value="P:isoleucine biosynthetic process"/>
    <property type="evidence" value="ECO:0007669"/>
    <property type="project" value="TreeGrafter"/>
</dbReference>
<dbReference type="SUPFAM" id="SSF52518">
    <property type="entry name" value="Thiamin diphosphate-binding fold (THDP-binding)"/>
    <property type="match status" value="2"/>
</dbReference>
<dbReference type="InterPro" id="IPR045229">
    <property type="entry name" value="TPP_enz"/>
</dbReference>
<dbReference type="InterPro" id="IPR029061">
    <property type="entry name" value="THDP-binding"/>
</dbReference>
<dbReference type="GO" id="GO:0009099">
    <property type="term" value="P:L-valine biosynthetic process"/>
    <property type="evidence" value="ECO:0007669"/>
    <property type="project" value="TreeGrafter"/>
</dbReference>
<dbReference type="GO" id="GO:0005948">
    <property type="term" value="C:acetolactate synthase complex"/>
    <property type="evidence" value="ECO:0007669"/>
    <property type="project" value="TreeGrafter"/>
</dbReference>
<dbReference type="AlphaFoldDB" id="A0AAU9CMM8"/>
<dbReference type="InterPro" id="IPR000399">
    <property type="entry name" value="TPP-bd_CS"/>
</dbReference>
<proteinExistence type="inferred from homology"/>
<dbReference type="GO" id="GO:0030976">
    <property type="term" value="F:thiamine pyrophosphate binding"/>
    <property type="evidence" value="ECO:0007669"/>
    <property type="project" value="InterPro"/>
</dbReference>
<feature type="domain" description="Thiamine pyrophosphate enzyme TPP-binding" evidence="5">
    <location>
        <begin position="417"/>
        <end position="573"/>
    </location>
</feature>
<dbReference type="NCBIfam" id="TIGR04377">
    <property type="entry name" value="myo_inos_iolD"/>
    <property type="match status" value="1"/>
</dbReference>
<dbReference type="PROSITE" id="PS00187">
    <property type="entry name" value="TPP_ENZYMES"/>
    <property type="match status" value="1"/>
</dbReference>
<dbReference type="Pfam" id="PF00205">
    <property type="entry name" value="TPP_enzyme_M"/>
    <property type="match status" value="1"/>
</dbReference>
<dbReference type="PANTHER" id="PTHR18968">
    <property type="entry name" value="THIAMINE PYROPHOSPHATE ENZYMES"/>
    <property type="match status" value="1"/>
</dbReference>
<evidence type="ECO:0000259" key="5">
    <source>
        <dbReference type="Pfam" id="PF02775"/>
    </source>
</evidence>
<dbReference type="GO" id="GO:0003984">
    <property type="term" value="F:acetolactate synthase activity"/>
    <property type="evidence" value="ECO:0007669"/>
    <property type="project" value="TreeGrafter"/>
</dbReference>
<evidence type="ECO:0000313" key="8">
    <source>
        <dbReference type="Proteomes" id="UP001348817"/>
    </source>
</evidence>
<dbReference type="Pfam" id="PF02775">
    <property type="entry name" value="TPP_enzyme_C"/>
    <property type="match status" value="1"/>
</dbReference>
<reference evidence="7 8" key="1">
    <citation type="submission" date="2021-12" db="EMBL/GenBank/DDBJ databases">
        <title>Genome sequencing of bacteria with rrn-lacking chromosome and rrn-plasmid.</title>
        <authorList>
            <person name="Anda M."/>
            <person name="Iwasaki W."/>
        </authorList>
    </citation>
    <scope>NUCLEOTIDE SEQUENCE [LARGE SCALE GENOMIC DNA]</scope>
    <source>
        <strain evidence="7 8">DSM 100852</strain>
    </source>
</reference>
<feature type="domain" description="Thiamine pyrophosphate enzyme central" evidence="4">
    <location>
        <begin position="218"/>
        <end position="352"/>
    </location>
</feature>
<feature type="domain" description="Thiamine pyrophosphate enzyme N-terminal TPP-binding" evidence="6">
    <location>
        <begin position="7"/>
        <end position="129"/>
    </location>
</feature>
<evidence type="ECO:0000256" key="1">
    <source>
        <dbReference type="ARBA" id="ARBA00007812"/>
    </source>
</evidence>
<sequence>MATIRLTVAQALIRFLKNQYVRFDGEETRFFKGCFGIFGHGNVAGIGQALQEYPDFTYYQSRNEQAMVHTAIAYAKTANRRQAFACTTSIGPGAMNMVTAAQTATINRIPVLLLPGDIFARREPDPVLQQVEYENTQDMSANDCFRPVSKFWDRINRAEQLMPSLLAAMRVLTSPADTGAVTLAMPQDVQAEAYDYPEEFFDKRVWDIPRNRPDSALVEKAASWIKSAKRPVIVAGGGVKYSEAESVLEAFAEKTGIPIGETFAGKGSVPYDKPYCLGGLGATGTKGAIEMAGEADLIIGVGTRYSDFTSASNSLFQNPDVRFLNINVKELDSYKRGALPLTGDAKITLEELAGHLKDYQVEEAYREEAARKSKEWDDEVSRIYDTANGAEEPIDQASVIGTLNAFMDKKDIMVCAAGSLPGDLHKLWRSSDPKNFHLEYGNSCMGYEIAGGVGVKMAEPDREVYVMVGDGSYWMLNHEIISSIQEGNKVNILVLDNSGYASIGALSESVGSARFGTKYRYREDGELKGECLPVDIAKNAESLGARVIRANSADDLKKALAEAKSSDRTTVIYIKTNLLRTVKGYHAWWEVPVAEVSTMEDVQQARETYVENKKRQKYHF</sequence>
<evidence type="ECO:0000259" key="4">
    <source>
        <dbReference type="Pfam" id="PF00205"/>
    </source>
</evidence>
<dbReference type="CDD" id="cd02003">
    <property type="entry name" value="TPP_IolD"/>
    <property type="match status" value="1"/>
</dbReference>
<evidence type="ECO:0000313" key="7">
    <source>
        <dbReference type="EMBL" id="BDD08102.1"/>
    </source>
</evidence>
<dbReference type="PANTHER" id="PTHR18968:SF9">
    <property type="entry name" value="3D-(3,5_4)-TRIHYDROXYCYCLOHEXANE-1,2-DIONE HYDROLASE"/>
    <property type="match status" value="1"/>
</dbReference>
<dbReference type="Pfam" id="PF02776">
    <property type="entry name" value="TPP_enzyme_N"/>
    <property type="match status" value="1"/>
</dbReference>
<accession>A0AAU9CMM8</accession>
<keyword evidence="2 3" id="KW-0786">Thiamine pyrophosphate</keyword>
<dbReference type="InterPro" id="IPR030817">
    <property type="entry name" value="Myo_inos_IolD"/>
</dbReference>
<dbReference type="InterPro" id="IPR012000">
    <property type="entry name" value="Thiamin_PyroP_enz_cen_dom"/>
</dbReference>
<dbReference type="GO" id="GO:0050660">
    <property type="term" value="F:flavin adenine dinucleotide binding"/>
    <property type="evidence" value="ECO:0007669"/>
    <property type="project" value="TreeGrafter"/>
</dbReference>
<dbReference type="InterPro" id="IPR029035">
    <property type="entry name" value="DHS-like_NAD/FAD-binding_dom"/>
</dbReference>
<dbReference type="EMBL" id="AP025314">
    <property type="protein sequence ID" value="BDD08102.1"/>
    <property type="molecule type" value="Genomic_DNA"/>
</dbReference>
<dbReference type="InterPro" id="IPR012001">
    <property type="entry name" value="Thiamin_PyroP_enz_TPP-bd_dom"/>
</dbReference>
<dbReference type="Gene3D" id="3.40.50.970">
    <property type="match status" value="2"/>
</dbReference>
<protein>
    <submittedName>
        <fullName evidence="7">3D-(3,5/4)-trihydroxycyclohexane-1,2-dione acylhydrolase (Decyclizing)</fullName>
    </submittedName>
</protein>
<comment type="similarity">
    <text evidence="1 3">Belongs to the TPP enzyme family.</text>
</comment>
<gene>
    <name evidence="7" type="ORF">FUAX_05340</name>
</gene>
<dbReference type="KEGG" id="fax:FUAX_05340"/>
<evidence type="ECO:0000256" key="3">
    <source>
        <dbReference type="RuleBase" id="RU362132"/>
    </source>
</evidence>
<dbReference type="Gene3D" id="3.40.50.1220">
    <property type="entry name" value="TPP-binding domain"/>
    <property type="match status" value="1"/>
</dbReference>
<keyword evidence="8" id="KW-1185">Reference proteome</keyword>
<dbReference type="InterPro" id="IPR011766">
    <property type="entry name" value="TPP_enzyme_TPP-bd"/>
</dbReference>
<dbReference type="SUPFAM" id="SSF52467">
    <property type="entry name" value="DHS-like NAD/FAD-binding domain"/>
    <property type="match status" value="1"/>
</dbReference>
<dbReference type="Proteomes" id="UP001348817">
    <property type="component" value="Chromosome"/>
</dbReference>
<dbReference type="GO" id="GO:0016823">
    <property type="term" value="F:hydrolase activity, acting on acid carbon-carbon bonds, in ketonic substances"/>
    <property type="evidence" value="ECO:0007669"/>
    <property type="project" value="InterPro"/>
</dbReference>
<dbReference type="CDD" id="cd07035">
    <property type="entry name" value="TPP_PYR_POX_like"/>
    <property type="match status" value="1"/>
</dbReference>
<dbReference type="RefSeq" id="WP_338393378.1">
    <property type="nucleotide sequence ID" value="NZ_AP025314.1"/>
</dbReference>
<name>A0AAU9CMM8_9BACT</name>
<dbReference type="GO" id="GO:0019310">
    <property type="term" value="P:inositol catabolic process"/>
    <property type="evidence" value="ECO:0007669"/>
    <property type="project" value="InterPro"/>
</dbReference>
<evidence type="ECO:0000256" key="2">
    <source>
        <dbReference type="ARBA" id="ARBA00023052"/>
    </source>
</evidence>